<accession>A0A1M7YB48</accession>
<dbReference type="InterPro" id="IPR039532">
    <property type="entry name" value="TetR_C_Firmicutes"/>
</dbReference>
<dbReference type="AlphaFoldDB" id="A0A1M7YB48"/>
<dbReference type="PANTHER" id="PTHR43479">
    <property type="entry name" value="ACREF/ENVCD OPERON REPRESSOR-RELATED"/>
    <property type="match status" value="1"/>
</dbReference>
<dbReference type="OrthoDB" id="9810250at2"/>
<dbReference type="EMBL" id="FRFD01000007">
    <property type="protein sequence ID" value="SHO49821.1"/>
    <property type="molecule type" value="Genomic_DNA"/>
</dbReference>
<evidence type="ECO:0000256" key="2">
    <source>
        <dbReference type="PROSITE-ProRule" id="PRU00335"/>
    </source>
</evidence>
<dbReference type="STRING" id="1121345.SAMN02745217_02444"/>
<dbReference type="Proteomes" id="UP000184612">
    <property type="component" value="Unassembled WGS sequence"/>
</dbReference>
<dbReference type="PROSITE" id="PS50977">
    <property type="entry name" value="HTH_TETR_2"/>
    <property type="match status" value="1"/>
</dbReference>
<sequence length="184" mass="22316">MSDSNITKRALAGSLKELLQEESFSKISVANICEKCDMNRKSFYYHFKDKYDLVNWIYYTEFYEVAKKKNYNTEWEAVEDICHYFYQNRNFYQKVLMIEGQNSFSSYFRELLLPVISEYLKNIFYEKESWNFYVDFFADAFILAIERWLQEKECIPADKFIQLLKSCIWHTAEKVMQNKPEDII</sequence>
<name>A0A1M7YB48_9FIRM</name>
<proteinExistence type="predicted"/>
<reference evidence="4 5" key="1">
    <citation type="submission" date="2016-12" db="EMBL/GenBank/DDBJ databases">
        <authorList>
            <person name="Song W.-J."/>
            <person name="Kurnit D.M."/>
        </authorList>
    </citation>
    <scope>NUCLEOTIDE SEQUENCE [LARGE SCALE GENOMIC DNA]</scope>
    <source>
        <strain evidence="4 5">DSM 12503</strain>
    </source>
</reference>
<evidence type="ECO:0000259" key="3">
    <source>
        <dbReference type="PROSITE" id="PS50977"/>
    </source>
</evidence>
<dbReference type="Pfam" id="PF00440">
    <property type="entry name" value="TetR_N"/>
    <property type="match status" value="1"/>
</dbReference>
<organism evidence="4 5">
    <name type="scientific">Anaerocolumna xylanovorans DSM 12503</name>
    <dbReference type="NCBI Taxonomy" id="1121345"/>
    <lineage>
        <taxon>Bacteria</taxon>
        <taxon>Bacillati</taxon>
        <taxon>Bacillota</taxon>
        <taxon>Clostridia</taxon>
        <taxon>Lachnospirales</taxon>
        <taxon>Lachnospiraceae</taxon>
        <taxon>Anaerocolumna</taxon>
    </lineage>
</organism>
<evidence type="ECO:0000313" key="4">
    <source>
        <dbReference type="EMBL" id="SHO49821.1"/>
    </source>
</evidence>
<dbReference type="InterPro" id="IPR009057">
    <property type="entry name" value="Homeodomain-like_sf"/>
</dbReference>
<dbReference type="InterPro" id="IPR001647">
    <property type="entry name" value="HTH_TetR"/>
</dbReference>
<dbReference type="InterPro" id="IPR050624">
    <property type="entry name" value="HTH-type_Tx_Regulator"/>
</dbReference>
<keyword evidence="1 2" id="KW-0238">DNA-binding</keyword>
<dbReference type="Gene3D" id="1.10.357.10">
    <property type="entry name" value="Tetracycline Repressor, domain 2"/>
    <property type="match status" value="1"/>
</dbReference>
<gene>
    <name evidence="4" type="ORF">SAMN02745217_02444</name>
</gene>
<dbReference type="SUPFAM" id="SSF46689">
    <property type="entry name" value="Homeodomain-like"/>
    <property type="match status" value="1"/>
</dbReference>
<dbReference type="RefSeq" id="WP_073589143.1">
    <property type="nucleotide sequence ID" value="NZ_FRFD01000007.1"/>
</dbReference>
<evidence type="ECO:0000256" key="1">
    <source>
        <dbReference type="ARBA" id="ARBA00023125"/>
    </source>
</evidence>
<feature type="domain" description="HTH tetR-type" evidence="3">
    <location>
        <begin position="5"/>
        <end position="65"/>
    </location>
</feature>
<keyword evidence="5" id="KW-1185">Reference proteome</keyword>
<dbReference type="GO" id="GO:0003677">
    <property type="term" value="F:DNA binding"/>
    <property type="evidence" value="ECO:0007669"/>
    <property type="project" value="UniProtKB-UniRule"/>
</dbReference>
<feature type="DNA-binding region" description="H-T-H motif" evidence="2">
    <location>
        <begin position="28"/>
        <end position="47"/>
    </location>
</feature>
<protein>
    <submittedName>
        <fullName evidence="4">Transcriptional regulator, TetR family</fullName>
    </submittedName>
</protein>
<evidence type="ECO:0000313" key="5">
    <source>
        <dbReference type="Proteomes" id="UP000184612"/>
    </source>
</evidence>
<dbReference type="PANTHER" id="PTHR43479:SF7">
    <property type="entry name" value="TETR-FAMILY TRANSCRIPTIONAL REGULATOR"/>
    <property type="match status" value="1"/>
</dbReference>
<dbReference type="Pfam" id="PF14278">
    <property type="entry name" value="TetR_C_8"/>
    <property type="match status" value="1"/>
</dbReference>